<evidence type="ECO:0000256" key="4">
    <source>
        <dbReference type="ARBA" id="ARBA00023136"/>
    </source>
</evidence>
<feature type="domain" description="G-protein coupled receptors family 2 profile 2" evidence="6">
    <location>
        <begin position="1"/>
        <end position="178"/>
    </location>
</feature>
<name>A0AAQ6IGL8_ANATE</name>
<protein>
    <recommendedName>
        <fullName evidence="6">G-protein coupled receptors family 2 profile 2 domain-containing protein</fullName>
    </recommendedName>
</protein>
<dbReference type="GeneTree" id="ENSGT00940000167190"/>
<keyword evidence="2 5" id="KW-0812">Transmembrane</keyword>
<organism evidence="7 8">
    <name type="scientific">Anabas testudineus</name>
    <name type="common">Climbing perch</name>
    <name type="synonym">Anthias testudineus</name>
    <dbReference type="NCBI Taxonomy" id="64144"/>
    <lineage>
        <taxon>Eukaryota</taxon>
        <taxon>Metazoa</taxon>
        <taxon>Chordata</taxon>
        <taxon>Craniata</taxon>
        <taxon>Vertebrata</taxon>
        <taxon>Euteleostomi</taxon>
        <taxon>Actinopterygii</taxon>
        <taxon>Neopterygii</taxon>
        <taxon>Teleostei</taxon>
        <taxon>Neoteleostei</taxon>
        <taxon>Acanthomorphata</taxon>
        <taxon>Anabantaria</taxon>
        <taxon>Anabantiformes</taxon>
        <taxon>Anabantoidei</taxon>
        <taxon>Anabantidae</taxon>
        <taxon>Anabas</taxon>
    </lineage>
</organism>
<evidence type="ECO:0000313" key="7">
    <source>
        <dbReference type="Ensembl" id="ENSATEP00000072882.1"/>
    </source>
</evidence>
<keyword evidence="4 5" id="KW-0472">Membrane</keyword>
<evidence type="ECO:0000256" key="5">
    <source>
        <dbReference type="SAM" id="Phobius"/>
    </source>
</evidence>
<dbReference type="Pfam" id="PF00002">
    <property type="entry name" value="7tm_2"/>
    <property type="match status" value="1"/>
</dbReference>
<dbReference type="Ensembl" id="ENSATET00000076512.1">
    <property type="protein sequence ID" value="ENSATEP00000072882.1"/>
    <property type="gene ID" value="ENSATEG00000031586.1"/>
</dbReference>
<feature type="transmembrane region" description="Helical" evidence="5">
    <location>
        <begin position="27"/>
        <end position="51"/>
    </location>
</feature>
<evidence type="ECO:0000256" key="1">
    <source>
        <dbReference type="ARBA" id="ARBA00004141"/>
    </source>
</evidence>
<dbReference type="GO" id="GO:0004930">
    <property type="term" value="F:G protein-coupled receptor activity"/>
    <property type="evidence" value="ECO:0007669"/>
    <property type="project" value="InterPro"/>
</dbReference>
<reference evidence="7" key="2">
    <citation type="submission" date="2025-08" db="UniProtKB">
        <authorList>
            <consortium name="Ensembl"/>
        </authorList>
    </citation>
    <scope>IDENTIFICATION</scope>
</reference>
<reference evidence="7" key="3">
    <citation type="submission" date="2025-09" db="UniProtKB">
        <authorList>
            <consortium name="Ensembl"/>
        </authorList>
    </citation>
    <scope>IDENTIFICATION</scope>
</reference>
<feature type="transmembrane region" description="Helical" evidence="5">
    <location>
        <begin position="159"/>
        <end position="177"/>
    </location>
</feature>
<dbReference type="PROSITE" id="PS50261">
    <property type="entry name" value="G_PROTEIN_RECEP_F2_4"/>
    <property type="match status" value="1"/>
</dbReference>
<dbReference type="PANTHER" id="PTHR45813:SF2">
    <property type="entry name" value="ADHESION G-PROTEIN COUPLED RECEPTOR F3"/>
    <property type="match status" value="1"/>
</dbReference>
<dbReference type="InterPro" id="IPR017981">
    <property type="entry name" value="GPCR_2-like_7TM"/>
</dbReference>
<dbReference type="GO" id="GO:0007189">
    <property type="term" value="P:adenylate cyclase-activating G protein-coupled receptor signaling pathway"/>
    <property type="evidence" value="ECO:0007669"/>
    <property type="project" value="TreeGrafter"/>
</dbReference>
<dbReference type="GO" id="GO:0007166">
    <property type="term" value="P:cell surface receptor signaling pathway"/>
    <property type="evidence" value="ECO:0007669"/>
    <property type="project" value="InterPro"/>
</dbReference>
<dbReference type="Gene3D" id="1.20.1070.10">
    <property type="entry name" value="Rhodopsin 7-helix transmembrane proteins"/>
    <property type="match status" value="1"/>
</dbReference>
<evidence type="ECO:0000256" key="2">
    <source>
        <dbReference type="ARBA" id="ARBA00022692"/>
    </source>
</evidence>
<keyword evidence="8" id="KW-1185">Reference proteome</keyword>
<evidence type="ECO:0000313" key="8">
    <source>
        <dbReference type="Proteomes" id="UP000265040"/>
    </source>
</evidence>
<keyword evidence="3 5" id="KW-1133">Transmembrane helix</keyword>
<dbReference type="GO" id="GO:0016020">
    <property type="term" value="C:membrane"/>
    <property type="evidence" value="ECO:0007669"/>
    <property type="project" value="UniProtKB-SubCell"/>
</dbReference>
<sequence length="199" mass="22615">MFCWMLCLSVMLVHQLIFVFSPLRKRVFIVFSSFVGYVCPVLIVGSSYLYAYYTNSPYYDKETCWLVFERLMVGSMHAFLLPVGTVIFTNIICILVVIVKLVKSSVLHISNTENKDTAKSILKVVVVLTPVFGVTWIIGFFELMLSPDHPMHDGVEFCFIILNSFQGVFILLTGCFTEQKVGLSFYQQARCLVVTSTKN</sequence>
<comment type="subcellular location">
    <subcellularLocation>
        <location evidence="1">Membrane</location>
        <topology evidence="1">Multi-pass membrane protein</topology>
    </subcellularLocation>
</comment>
<proteinExistence type="predicted"/>
<feature type="transmembrane region" description="Helical" evidence="5">
    <location>
        <begin position="71"/>
        <end position="99"/>
    </location>
</feature>
<dbReference type="PANTHER" id="PTHR45813">
    <property type="entry name" value="IG-LIKE DOMAIN-CONTAINING PROTEIN"/>
    <property type="match status" value="1"/>
</dbReference>
<dbReference type="PRINTS" id="PR00249">
    <property type="entry name" value="GPCRSECRETIN"/>
</dbReference>
<dbReference type="InterPro" id="IPR000832">
    <property type="entry name" value="GPCR_2_secretin-like"/>
</dbReference>
<evidence type="ECO:0000259" key="6">
    <source>
        <dbReference type="PROSITE" id="PS50261"/>
    </source>
</evidence>
<reference evidence="7 8" key="1">
    <citation type="submission" date="2021-04" db="EMBL/GenBank/DDBJ databases">
        <authorList>
            <consortium name="Wellcome Sanger Institute Data Sharing"/>
        </authorList>
    </citation>
    <scope>NUCLEOTIDE SEQUENCE [LARGE SCALE GENOMIC DNA]</scope>
</reference>
<dbReference type="InterPro" id="IPR051587">
    <property type="entry name" value="Adhesion_GPCR"/>
</dbReference>
<dbReference type="Proteomes" id="UP000265040">
    <property type="component" value="Chromosome 24"/>
</dbReference>
<accession>A0AAQ6IGL8</accession>
<evidence type="ECO:0000256" key="3">
    <source>
        <dbReference type="ARBA" id="ARBA00022989"/>
    </source>
</evidence>
<dbReference type="AlphaFoldDB" id="A0AAQ6IGL8"/>
<feature type="transmembrane region" description="Helical" evidence="5">
    <location>
        <begin position="120"/>
        <end position="139"/>
    </location>
</feature>